<dbReference type="EMBL" id="OX459123">
    <property type="protein sequence ID" value="CAI9109622.1"/>
    <property type="molecule type" value="Genomic_DNA"/>
</dbReference>
<name>A0AAV1DQK1_OLDCO</name>
<gene>
    <name evidence="1" type="ORF">OLC1_LOCUS17474</name>
</gene>
<reference evidence="1" key="1">
    <citation type="submission" date="2023-03" db="EMBL/GenBank/DDBJ databases">
        <authorList>
            <person name="Julca I."/>
        </authorList>
    </citation>
    <scope>NUCLEOTIDE SEQUENCE</scope>
</reference>
<evidence type="ECO:0000313" key="1">
    <source>
        <dbReference type="EMBL" id="CAI9109622.1"/>
    </source>
</evidence>
<proteinExistence type="predicted"/>
<dbReference type="Proteomes" id="UP001161247">
    <property type="component" value="Chromosome 6"/>
</dbReference>
<evidence type="ECO:0000313" key="2">
    <source>
        <dbReference type="Proteomes" id="UP001161247"/>
    </source>
</evidence>
<sequence length="132" mass="14791">MAISTPFDSVFQLHDLDTPDDEQHRDDAPGIFLRQLLVPGFHPVYLLQFVLFGMLLLRVSPAATRPEITPEDPPGSCDLVLAFGATVFYGYFIHDDEADEKWDEKCCNGKATSGDSEMKFSGGYDEIVFQRV</sequence>
<keyword evidence="2" id="KW-1185">Reference proteome</keyword>
<dbReference type="AlphaFoldDB" id="A0AAV1DQK1"/>
<organism evidence="1 2">
    <name type="scientific">Oldenlandia corymbosa var. corymbosa</name>
    <dbReference type="NCBI Taxonomy" id="529605"/>
    <lineage>
        <taxon>Eukaryota</taxon>
        <taxon>Viridiplantae</taxon>
        <taxon>Streptophyta</taxon>
        <taxon>Embryophyta</taxon>
        <taxon>Tracheophyta</taxon>
        <taxon>Spermatophyta</taxon>
        <taxon>Magnoliopsida</taxon>
        <taxon>eudicotyledons</taxon>
        <taxon>Gunneridae</taxon>
        <taxon>Pentapetalae</taxon>
        <taxon>asterids</taxon>
        <taxon>lamiids</taxon>
        <taxon>Gentianales</taxon>
        <taxon>Rubiaceae</taxon>
        <taxon>Rubioideae</taxon>
        <taxon>Spermacoceae</taxon>
        <taxon>Hedyotis-Oldenlandia complex</taxon>
        <taxon>Oldenlandia</taxon>
    </lineage>
</organism>
<protein>
    <submittedName>
        <fullName evidence="1">OLC1v1009473C1</fullName>
    </submittedName>
</protein>
<accession>A0AAV1DQK1</accession>